<comment type="caution">
    <text evidence="13">The sequence shown here is derived from an EMBL/GenBank/DDBJ whole genome shotgun (WGS) entry which is preliminary data.</text>
</comment>
<evidence type="ECO:0000313" key="14">
    <source>
        <dbReference type="Proteomes" id="UP001202248"/>
    </source>
</evidence>
<dbReference type="Proteomes" id="UP001202248">
    <property type="component" value="Unassembled WGS sequence"/>
</dbReference>
<dbReference type="Gene3D" id="2.170.130.10">
    <property type="entry name" value="TonB-dependent receptor, plug domain"/>
    <property type="match status" value="1"/>
</dbReference>
<evidence type="ECO:0000256" key="9">
    <source>
        <dbReference type="RuleBase" id="RU003357"/>
    </source>
</evidence>
<dbReference type="Pfam" id="PF07715">
    <property type="entry name" value="Plug"/>
    <property type="match status" value="1"/>
</dbReference>
<dbReference type="Pfam" id="PF13715">
    <property type="entry name" value="CarbopepD_reg_2"/>
    <property type="match status" value="1"/>
</dbReference>
<evidence type="ECO:0000256" key="5">
    <source>
        <dbReference type="ARBA" id="ARBA00023077"/>
    </source>
</evidence>
<feature type="domain" description="TonB-dependent receptor-like beta-barrel" evidence="11">
    <location>
        <begin position="427"/>
        <end position="786"/>
    </location>
</feature>
<keyword evidence="4 8" id="KW-0812">Transmembrane</keyword>
<name>A0ABS9SEA4_9BACT</name>
<dbReference type="InterPro" id="IPR036942">
    <property type="entry name" value="Beta-barrel_TonB_sf"/>
</dbReference>
<keyword evidence="6 8" id="KW-0472">Membrane</keyword>
<accession>A0ABS9SEA4</accession>
<dbReference type="InterPro" id="IPR039426">
    <property type="entry name" value="TonB-dep_rcpt-like"/>
</dbReference>
<evidence type="ECO:0000256" key="8">
    <source>
        <dbReference type="PROSITE-ProRule" id="PRU01360"/>
    </source>
</evidence>
<dbReference type="InterPro" id="IPR008969">
    <property type="entry name" value="CarboxyPept-like_regulatory"/>
</dbReference>
<evidence type="ECO:0000256" key="10">
    <source>
        <dbReference type="SAM" id="SignalP"/>
    </source>
</evidence>
<evidence type="ECO:0000256" key="7">
    <source>
        <dbReference type="ARBA" id="ARBA00023237"/>
    </source>
</evidence>
<dbReference type="EMBL" id="JAKWBL010000001">
    <property type="protein sequence ID" value="MCH5596681.1"/>
    <property type="molecule type" value="Genomic_DNA"/>
</dbReference>
<keyword evidence="3 8" id="KW-1134">Transmembrane beta strand</keyword>
<evidence type="ECO:0000256" key="3">
    <source>
        <dbReference type="ARBA" id="ARBA00022452"/>
    </source>
</evidence>
<dbReference type="Pfam" id="PF00593">
    <property type="entry name" value="TonB_dep_Rec_b-barrel"/>
    <property type="match status" value="1"/>
</dbReference>
<organism evidence="13 14">
    <name type="scientific">Niabella ginsengisoli</name>
    <dbReference type="NCBI Taxonomy" id="522298"/>
    <lineage>
        <taxon>Bacteria</taxon>
        <taxon>Pseudomonadati</taxon>
        <taxon>Bacteroidota</taxon>
        <taxon>Chitinophagia</taxon>
        <taxon>Chitinophagales</taxon>
        <taxon>Chitinophagaceae</taxon>
        <taxon>Niabella</taxon>
    </lineage>
</organism>
<keyword evidence="10" id="KW-0732">Signal</keyword>
<evidence type="ECO:0000256" key="4">
    <source>
        <dbReference type="ARBA" id="ARBA00022692"/>
    </source>
</evidence>
<comment type="subcellular location">
    <subcellularLocation>
        <location evidence="1 8">Cell outer membrane</location>
        <topology evidence="1 8">Multi-pass membrane protein</topology>
    </subcellularLocation>
</comment>
<dbReference type="InterPro" id="IPR023997">
    <property type="entry name" value="TonB-dep_OMP_SusC/RagA_CS"/>
</dbReference>
<dbReference type="Gene3D" id="2.40.170.20">
    <property type="entry name" value="TonB-dependent receptor, beta-barrel domain"/>
    <property type="match status" value="1"/>
</dbReference>
<protein>
    <submittedName>
        <fullName evidence="13">SusC/RagA family TonB-linked outer membrane protein</fullName>
    </submittedName>
</protein>
<dbReference type="Gene3D" id="2.60.40.1120">
    <property type="entry name" value="Carboxypeptidase-like, regulatory domain"/>
    <property type="match status" value="1"/>
</dbReference>
<dbReference type="InterPro" id="IPR012910">
    <property type="entry name" value="Plug_dom"/>
</dbReference>
<dbReference type="SUPFAM" id="SSF56935">
    <property type="entry name" value="Porins"/>
    <property type="match status" value="1"/>
</dbReference>
<evidence type="ECO:0000259" key="11">
    <source>
        <dbReference type="Pfam" id="PF00593"/>
    </source>
</evidence>
<dbReference type="NCBIfam" id="TIGR04056">
    <property type="entry name" value="OMP_RagA_SusC"/>
    <property type="match status" value="1"/>
</dbReference>
<reference evidence="13 14" key="1">
    <citation type="submission" date="2022-02" db="EMBL/GenBank/DDBJ databases">
        <authorList>
            <person name="Min J."/>
        </authorList>
    </citation>
    <scope>NUCLEOTIDE SEQUENCE [LARGE SCALE GENOMIC DNA]</scope>
    <source>
        <strain evidence="13 14">GR10-1</strain>
    </source>
</reference>
<keyword evidence="2 8" id="KW-0813">Transport</keyword>
<dbReference type="NCBIfam" id="TIGR04057">
    <property type="entry name" value="SusC_RagA_signa"/>
    <property type="match status" value="1"/>
</dbReference>
<evidence type="ECO:0000259" key="12">
    <source>
        <dbReference type="Pfam" id="PF07715"/>
    </source>
</evidence>
<keyword evidence="7 8" id="KW-0998">Cell outer membrane</keyword>
<dbReference type="RefSeq" id="WP_240826103.1">
    <property type="nucleotide sequence ID" value="NZ_JAKWBL010000001.1"/>
</dbReference>
<evidence type="ECO:0000256" key="1">
    <source>
        <dbReference type="ARBA" id="ARBA00004571"/>
    </source>
</evidence>
<dbReference type="SUPFAM" id="SSF49464">
    <property type="entry name" value="Carboxypeptidase regulatory domain-like"/>
    <property type="match status" value="1"/>
</dbReference>
<dbReference type="InterPro" id="IPR023996">
    <property type="entry name" value="TonB-dep_OMP_SusC/RagA"/>
</dbReference>
<proteinExistence type="inferred from homology"/>
<dbReference type="InterPro" id="IPR037066">
    <property type="entry name" value="Plug_dom_sf"/>
</dbReference>
<evidence type="ECO:0000313" key="13">
    <source>
        <dbReference type="EMBL" id="MCH5596681.1"/>
    </source>
</evidence>
<evidence type="ECO:0000256" key="2">
    <source>
        <dbReference type="ARBA" id="ARBA00022448"/>
    </source>
</evidence>
<feature type="domain" description="TonB-dependent receptor plug" evidence="12">
    <location>
        <begin position="115"/>
        <end position="238"/>
    </location>
</feature>
<dbReference type="PROSITE" id="PS52016">
    <property type="entry name" value="TONB_DEPENDENT_REC_3"/>
    <property type="match status" value="1"/>
</dbReference>
<evidence type="ECO:0000256" key="6">
    <source>
        <dbReference type="ARBA" id="ARBA00023136"/>
    </source>
</evidence>
<gene>
    <name evidence="13" type="ORF">MKP09_01465</name>
</gene>
<comment type="similarity">
    <text evidence="8 9">Belongs to the TonB-dependent receptor family.</text>
</comment>
<keyword evidence="14" id="KW-1185">Reference proteome</keyword>
<sequence length="1055" mass="114806">MRKFLLLLAIFMGFSFLAFSQTETITGTVLDEAANPVPFASITLKGSTTGVSADADGRFIIKASQGAILVVSATGYNSVEVTATGSTLTPVLQKGDGVLIEEVVVTALGVKRADRSLGYSVSKLDPSAVLQKSEPDLLKSMQGKVPGVDIRSSQGTPGAGTRIQIRGNSSFGLESQPLIVVDGVPYNNDQVTTSSQTSGGGAYGSGIANLDQNDIESMNILKGAAAAALYGSRGSRGVIVITTKSGSAKKGAKPINVSLNTSYSLENIANLPTYQNMYGAGSNFLYQNSNGSWGPKFGTLDSIDAWPEYLAAYPELFSSTGKTPYKAYPDNVKELFQTGALAENSISVNGGDEQTTFALTVSNVAHKGYVENSSYSRNNVSVGGQTRFKKLSIGGNLSYMKSKQLGGFFGENQVDGAASQFARSLFLARNWDLSLPYEDANGKPLIPNGGAQFDNPHWAAYNNIVRSDEQRSILGVRLGYEFNDWINLTYNLGFNNYQVDRNERTQEFSRAANGLGRIVKDQYTSQELESTLMLILSPRINENFTLDAKVGNNINQRYLTRETNTGLDFIVPSIYTLKNTATQSFDNDSRSKRRIVGFFAEATVGYNNYAFLTITGRQDITSTLPYKNASYFYPSFAGSFVFSEALKIRSDVFSYGKLRLSWAKVGNDASPWNGEDVFSILTNFTGVPRASRGSLTIDPNLTPEFTQELEGGFDLSFLRKRINLDFTAYDKKSTNLIYGIAIPSSTGYSNLYTNIGEISNKGIEIGLSARIIETNDFSWDLRGVFTKNKNIVISLTEGLERTPQSGVLTEVAPYFEPGLPYGYIRGTKVERDEEGNFMINPSTGGLLVNPEQGMVGNPNPDYKLGISTGFNYKGIFLNGLFDYTRGGDIYSVTISSLLGRGVIEDTKDREAAFIIPGYYADPNTRELILDAEGNKIPNQTRISANDLFFSPNPTNGATFAINTATEMNIYDATVMRLRELVLGYEIPKSVYSKLPISKATISFSGRNLWYLAPNVPKSTRFDPEVSSFGASAVQGIELSAAPTTRRFGINLNVVF</sequence>
<dbReference type="InterPro" id="IPR000531">
    <property type="entry name" value="Beta-barrel_TonB"/>
</dbReference>
<keyword evidence="5 9" id="KW-0798">TonB box</keyword>
<feature type="signal peptide" evidence="10">
    <location>
        <begin position="1"/>
        <end position="20"/>
    </location>
</feature>
<feature type="chain" id="PRO_5046507052" evidence="10">
    <location>
        <begin position="21"/>
        <end position="1055"/>
    </location>
</feature>